<feature type="domain" description="HHO5-like N-terminal" evidence="5">
    <location>
        <begin position="2"/>
        <end position="52"/>
    </location>
</feature>
<dbReference type="GO" id="GO:0005634">
    <property type="term" value="C:nucleus"/>
    <property type="evidence" value="ECO:0007669"/>
    <property type="project" value="UniProtKB-SubCell"/>
</dbReference>
<evidence type="ECO:0000313" key="7">
    <source>
        <dbReference type="Proteomes" id="UP001604336"/>
    </source>
</evidence>
<evidence type="ECO:0000313" key="6">
    <source>
        <dbReference type="EMBL" id="KAL2465625.1"/>
    </source>
</evidence>
<protein>
    <submittedName>
        <fullName evidence="6">Mediator of RNA polymerase II transcription subunit 22b-like</fullName>
    </submittedName>
</protein>
<comment type="subcellular location">
    <subcellularLocation>
        <location evidence="1">Nucleus</location>
    </subcellularLocation>
</comment>
<evidence type="ECO:0000256" key="2">
    <source>
        <dbReference type="ARBA" id="ARBA00023015"/>
    </source>
</evidence>
<keyword evidence="2" id="KW-0805">Transcription regulation</keyword>
<dbReference type="AlphaFoldDB" id="A0ABD1PP15"/>
<keyword evidence="3" id="KW-0804">Transcription</keyword>
<dbReference type="PANTHER" id="PTHR12434">
    <property type="entry name" value="MEDIATOR OF RNA POLYMERASE II TRANSCRIPTION SUBUNIT 22"/>
    <property type="match status" value="1"/>
</dbReference>
<keyword evidence="7" id="KW-1185">Reference proteome</keyword>
<evidence type="ECO:0000256" key="4">
    <source>
        <dbReference type="ARBA" id="ARBA00023242"/>
    </source>
</evidence>
<keyword evidence="4" id="KW-0539">Nucleus</keyword>
<accession>A0ABD1PP15</accession>
<evidence type="ECO:0000256" key="3">
    <source>
        <dbReference type="ARBA" id="ARBA00023163"/>
    </source>
</evidence>
<organism evidence="6 7">
    <name type="scientific">Abeliophyllum distichum</name>
    <dbReference type="NCBI Taxonomy" id="126358"/>
    <lineage>
        <taxon>Eukaryota</taxon>
        <taxon>Viridiplantae</taxon>
        <taxon>Streptophyta</taxon>
        <taxon>Embryophyta</taxon>
        <taxon>Tracheophyta</taxon>
        <taxon>Spermatophyta</taxon>
        <taxon>Magnoliopsida</taxon>
        <taxon>eudicotyledons</taxon>
        <taxon>Gunneridae</taxon>
        <taxon>Pentapetalae</taxon>
        <taxon>asterids</taxon>
        <taxon>lamiids</taxon>
        <taxon>Lamiales</taxon>
        <taxon>Oleaceae</taxon>
        <taxon>Forsythieae</taxon>
        <taxon>Abeliophyllum</taxon>
    </lineage>
</organism>
<dbReference type="InterPro" id="IPR009332">
    <property type="entry name" value="Med22"/>
</dbReference>
<dbReference type="EMBL" id="JBFOLK010000013">
    <property type="protein sequence ID" value="KAL2465625.1"/>
    <property type="molecule type" value="Genomic_DNA"/>
</dbReference>
<evidence type="ECO:0000259" key="5">
    <source>
        <dbReference type="Pfam" id="PF26575"/>
    </source>
</evidence>
<dbReference type="Proteomes" id="UP001604336">
    <property type="component" value="Unassembled WGS sequence"/>
</dbReference>
<proteinExistence type="predicted"/>
<name>A0ABD1PP15_9LAMI</name>
<sequence length="307" mass="33416">MIGEILEEVSLISNSSERLSKLDDYVNRLQDEMEKIDAFKHELPLCMLLLTDDGFANLWVLMTAIAAIATVKRDLMQCRKSSTERIFEEFIPLKKISDDLDEILEAPKDEIVSSTDKMTWMSSVQLWNSGHTDQNPVQLPPTAAPVILALEGGVGLGGGAGGGSGGGPTAAAAAAAAQKQKTLLHRVDNDIGNLVDNFGFLVNVARVNDPPVRNSQEAFMMDMRAARMVQAADSLLKLVSELKQTAIFSGFASLNDHVDQRTEEFNKLAEKSNGTLARIGEEAVASLKDLESHYYSSVLRTSIPPEP</sequence>
<dbReference type="Pfam" id="PF26575">
    <property type="entry name" value="HHO5_N"/>
    <property type="match status" value="1"/>
</dbReference>
<comment type="caution">
    <text evidence="6">The sequence shown here is derived from an EMBL/GenBank/DDBJ whole genome shotgun (WGS) entry which is preliminary data.</text>
</comment>
<reference evidence="7" key="1">
    <citation type="submission" date="2024-07" db="EMBL/GenBank/DDBJ databases">
        <title>Two chromosome-level genome assemblies of Korean endemic species Abeliophyllum distichum and Forsythia ovata (Oleaceae).</title>
        <authorList>
            <person name="Jang H."/>
        </authorList>
    </citation>
    <scope>NUCLEOTIDE SEQUENCE [LARGE SCALE GENOMIC DNA]</scope>
</reference>
<evidence type="ECO:0000256" key="1">
    <source>
        <dbReference type="ARBA" id="ARBA00004123"/>
    </source>
</evidence>
<gene>
    <name evidence="6" type="ORF">Adt_41476</name>
</gene>
<dbReference type="Pfam" id="PF06179">
    <property type="entry name" value="Med22"/>
    <property type="match status" value="1"/>
</dbReference>
<dbReference type="PANTHER" id="PTHR12434:SF6">
    <property type="entry name" value="MEDIATOR OF RNA POLYMERASE II TRANSCRIPTION SUBUNIT 22"/>
    <property type="match status" value="1"/>
</dbReference>
<dbReference type="InterPro" id="IPR058673">
    <property type="entry name" value="HHO5-like_N"/>
</dbReference>